<accession>A0A5J5HQJ5</accession>
<dbReference type="OrthoDB" id="5363652at2"/>
<organism evidence="1 2">
    <name type="scientific">Niallia endozanthoxylica</name>
    <dbReference type="NCBI Taxonomy" id="2036016"/>
    <lineage>
        <taxon>Bacteria</taxon>
        <taxon>Bacillati</taxon>
        <taxon>Bacillota</taxon>
        <taxon>Bacilli</taxon>
        <taxon>Bacillales</taxon>
        <taxon>Bacillaceae</taxon>
        <taxon>Niallia</taxon>
    </lineage>
</organism>
<gene>
    <name evidence="1" type="ORF">F4V44_12090</name>
</gene>
<dbReference type="Proteomes" id="UP000326671">
    <property type="component" value="Unassembled WGS sequence"/>
</dbReference>
<dbReference type="EMBL" id="VYKL01000018">
    <property type="protein sequence ID" value="KAA9024012.1"/>
    <property type="molecule type" value="Genomic_DNA"/>
</dbReference>
<evidence type="ECO:0000313" key="1">
    <source>
        <dbReference type="EMBL" id="KAA9024012.1"/>
    </source>
</evidence>
<name>A0A5J5HQJ5_9BACI</name>
<evidence type="ECO:0000313" key="2">
    <source>
        <dbReference type="Proteomes" id="UP000326671"/>
    </source>
</evidence>
<dbReference type="RefSeq" id="WP_150440413.1">
    <property type="nucleotide sequence ID" value="NZ_VYKL01000018.1"/>
</dbReference>
<protein>
    <submittedName>
        <fullName evidence="1">Abi family protein</fullName>
    </submittedName>
</protein>
<comment type="caution">
    <text evidence="1">The sequence shown here is derived from an EMBL/GenBank/DDBJ whole genome shotgun (WGS) entry which is preliminary data.</text>
</comment>
<dbReference type="InterPro" id="IPR011664">
    <property type="entry name" value="Abi_system_AbiD/AbiF-like"/>
</dbReference>
<keyword evidence="2" id="KW-1185">Reference proteome</keyword>
<sequence length="53" mass="6570">MQHHFKKYDGVIPIWAVIEVTSFEDLSKLYRLFPYWISIKLERTFKKCKFLQF</sequence>
<proteinExistence type="predicted"/>
<dbReference type="AlphaFoldDB" id="A0A5J5HQJ5"/>
<reference evidence="1 2" key="1">
    <citation type="submission" date="2019-09" db="EMBL/GenBank/DDBJ databases">
        <title>Whole genome sequences of isolates from the Mars Exploration Rovers.</title>
        <authorList>
            <person name="Seuylemezian A."/>
            <person name="Vaishampayan P."/>
        </authorList>
    </citation>
    <scope>NUCLEOTIDE SEQUENCE [LARGE SCALE GENOMIC DNA]</scope>
    <source>
        <strain evidence="1 2">MER_TA_151</strain>
    </source>
</reference>
<dbReference type="Pfam" id="PF07751">
    <property type="entry name" value="Abi_2"/>
    <property type="match status" value="1"/>
</dbReference>